<accession>A0ABY3Z2G5</accession>
<reference evidence="1 2" key="1">
    <citation type="submission" date="2022-03" db="EMBL/GenBank/DDBJ databases">
        <title>Complete genome of Streptomyces rimosus ssp. rimosus R7 (=ATCC 10970).</title>
        <authorList>
            <person name="Beganovic S."/>
            <person name="Ruckert C."/>
            <person name="Busche T."/>
            <person name="Kalinowski J."/>
            <person name="Wittmann C."/>
        </authorList>
    </citation>
    <scope>NUCLEOTIDE SEQUENCE [LARGE SCALE GENOMIC DNA]</scope>
    <source>
        <strain evidence="1 2">R7</strain>
    </source>
</reference>
<dbReference type="Proteomes" id="UP000829494">
    <property type="component" value="Chromosome"/>
</dbReference>
<proteinExistence type="predicted"/>
<dbReference type="GeneID" id="66856379"/>
<evidence type="ECO:0000313" key="2">
    <source>
        <dbReference type="Proteomes" id="UP000829494"/>
    </source>
</evidence>
<dbReference type="EMBL" id="CP094298">
    <property type="protein sequence ID" value="UNZ04520.1"/>
    <property type="molecule type" value="Genomic_DNA"/>
</dbReference>
<gene>
    <name evidence="1" type="ORF">SRIMR7_20380</name>
</gene>
<sequence>MATTEPIRPTNTIKIAEEARDELRTALTAVGIKLPTLSLDTPSITGDITRPLVTLGRCTPEVARRLAAVLRTCST</sequence>
<name>A0ABY3Z2G5_STRRM</name>
<dbReference type="RefSeq" id="WP_003980406.1">
    <property type="nucleotide sequence ID" value="NZ_CP043497.1"/>
</dbReference>
<keyword evidence="2" id="KW-1185">Reference proteome</keyword>
<organism evidence="1 2">
    <name type="scientific">Streptomyces rimosus subsp. rimosus</name>
    <dbReference type="NCBI Taxonomy" id="132474"/>
    <lineage>
        <taxon>Bacteria</taxon>
        <taxon>Bacillati</taxon>
        <taxon>Actinomycetota</taxon>
        <taxon>Actinomycetes</taxon>
        <taxon>Kitasatosporales</taxon>
        <taxon>Streptomycetaceae</taxon>
        <taxon>Streptomyces</taxon>
    </lineage>
</organism>
<protein>
    <submittedName>
        <fullName evidence="1">Uncharacterized protein</fullName>
    </submittedName>
</protein>
<evidence type="ECO:0000313" key="1">
    <source>
        <dbReference type="EMBL" id="UNZ04520.1"/>
    </source>
</evidence>